<dbReference type="AlphaFoldDB" id="A0A8K0P535"/>
<keyword evidence="5" id="KW-1185">Reference proteome</keyword>
<evidence type="ECO:0000313" key="4">
    <source>
        <dbReference type="EMBL" id="KAG8231214.1"/>
    </source>
</evidence>
<dbReference type="Pfam" id="PF26034">
    <property type="entry name" value="PHAT_SMAUG"/>
    <property type="match status" value="1"/>
</dbReference>
<feature type="compositionally biased region" description="Polar residues" evidence="1">
    <location>
        <begin position="404"/>
        <end position="414"/>
    </location>
</feature>
<feature type="region of interest" description="Disordered" evidence="1">
    <location>
        <begin position="526"/>
        <end position="577"/>
    </location>
</feature>
<dbReference type="Proteomes" id="UP000792457">
    <property type="component" value="Unassembled WGS sequence"/>
</dbReference>
<evidence type="ECO:0000259" key="3">
    <source>
        <dbReference type="Pfam" id="PF26034"/>
    </source>
</evidence>
<evidence type="ECO:0000259" key="2">
    <source>
        <dbReference type="Pfam" id="PF25479"/>
    </source>
</evidence>
<name>A0A8K0P535_LADFU</name>
<dbReference type="InterPro" id="IPR042344">
    <property type="entry name" value="ZCCHC14"/>
</dbReference>
<proteinExistence type="predicted"/>
<gene>
    <name evidence="4" type="ORF">J437_LFUL010911</name>
</gene>
<comment type="caution">
    <text evidence="4">The sequence shown here is derived from an EMBL/GenBank/DDBJ whole genome shotgun (WGS) entry which is preliminary data.</text>
</comment>
<dbReference type="PANTHER" id="PTHR16195">
    <property type="entry name" value="ZINC FINGER CCHC DOMAIN CONTAINING PROTEIN"/>
    <property type="match status" value="1"/>
</dbReference>
<dbReference type="InterPro" id="IPR058599">
    <property type="entry name" value="PHAT_Smg/ZCCHC2-like"/>
</dbReference>
<feature type="compositionally biased region" description="Gly residues" evidence="1">
    <location>
        <begin position="755"/>
        <end position="771"/>
    </location>
</feature>
<feature type="domain" description="SMAUG/ZCCHC2-like PHAT" evidence="3">
    <location>
        <begin position="55"/>
        <end position="165"/>
    </location>
</feature>
<feature type="compositionally biased region" description="Low complexity" evidence="1">
    <location>
        <begin position="537"/>
        <end position="577"/>
    </location>
</feature>
<feature type="region of interest" description="Disordered" evidence="1">
    <location>
        <begin position="611"/>
        <end position="635"/>
    </location>
</feature>
<feature type="region of interest" description="Disordered" evidence="1">
    <location>
        <begin position="259"/>
        <end position="487"/>
    </location>
</feature>
<evidence type="ECO:0000313" key="5">
    <source>
        <dbReference type="Proteomes" id="UP000792457"/>
    </source>
</evidence>
<protein>
    <recommendedName>
        <fullName evidence="6">Zinc finger CCHC domain-containing protein 2</fullName>
    </recommendedName>
</protein>
<sequence length="777" mass="83181">MEMVCKEDVVTWFKESSSYKRIDLMCSLLNMCLPFELRFLGTCVEDLGKRDFHDLREAENRANNLSVLTELQSVSDKRTRRNVAIYLSLLHSSNHACSNALYKILSNFDYSAINTANGSVSDSDSDAHPLEELLLLYTMALNHPAFTYEQKTVFGSTLQKLEEKQEEDKLCSSKNVDIYINPQIQVNEIDPSLLTCGANQYSYVQPAVATITAIPVCAAPDRKAFNQNNATPEMAHKWQRWPQTRQQHLPEDTPLQVYTNCRSVPSPVPSPTSTPQEDATTPVAPNSPPLFSPTTTVMSYRVNRRRQQSSSPGMGEAVEGGEGPPRAPRSHRGGNAGQRRSSPKRHPARARGTEQAPAKDASRYGSQLRDAEEGSEETGNTEPEIPERQPVADPSEAQHIGTCHNVSSPLNESAISKKSDTGRLQSSSPPASTPQLDEPSIAKNRLCVLEEGDGINLIDGRPMVPPQNISPEGARPEASPEEDSTVQSMQWVRANMPSVTAAPMAPRQPCPPHARPTIQRAFSNCNSARSSEQGGAVPSSPSSAFSSSSSLSSSSSSSSSSGVSPQPQVPPSSSVPYTHTPSFLSHLLPPPPIRFPATTFAPGFLPTSGGATSGAGAGGSQPISGGSYLPPGSGGPPVRHSFPFVPNGLNPGDLMYASVTAPPPPTPQYHMHTGHHPRVTGGPGVIDHSTPPPLQPAGYATYIMLSTRPKNSTCFNCGAHTHRGTECRELTMEEITRPGLYRLEYSMQKSPLVGSVGGGGPGGTSSGGENAGGVVDE</sequence>
<reference evidence="4" key="1">
    <citation type="submission" date="2013-04" db="EMBL/GenBank/DDBJ databases">
        <authorList>
            <person name="Qu J."/>
            <person name="Murali S.C."/>
            <person name="Bandaranaike D."/>
            <person name="Bellair M."/>
            <person name="Blankenburg K."/>
            <person name="Chao H."/>
            <person name="Dinh H."/>
            <person name="Doddapaneni H."/>
            <person name="Downs B."/>
            <person name="Dugan-Rocha S."/>
            <person name="Elkadiri S."/>
            <person name="Gnanaolivu R.D."/>
            <person name="Hernandez B."/>
            <person name="Javaid M."/>
            <person name="Jayaseelan J.C."/>
            <person name="Lee S."/>
            <person name="Li M."/>
            <person name="Ming W."/>
            <person name="Munidasa M."/>
            <person name="Muniz J."/>
            <person name="Nguyen L."/>
            <person name="Ongeri F."/>
            <person name="Osuji N."/>
            <person name="Pu L.-L."/>
            <person name="Puazo M."/>
            <person name="Qu C."/>
            <person name="Quiroz J."/>
            <person name="Raj R."/>
            <person name="Weissenberger G."/>
            <person name="Xin Y."/>
            <person name="Zou X."/>
            <person name="Han Y."/>
            <person name="Richards S."/>
            <person name="Worley K."/>
            <person name="Muzny D."/>
            <person name="Gibbs R."/>
        </authorList>
    </citation>
    <scope>NUCLEOTIDE SEQUENCE</scope>
    <source>
        <strain evidence="4">Sampled in the wild</strain>
    </source>
</reference>
<dbReference type="InterPro" id="IPR057327">
    <property type="entry name" value="Vts1_dom"/>
</dbReference>
<dbReference type="EMBL" id="KZ308543">
    <property type="protein sequence ID" value="KAG8231214.1"/>
    <property type="molecule type" value="Genomic_DNA"/>
</dbReference>
<evidence type="ECO:0000256" key="1">
    <source>
        <dbReference type="SAM" id="MobiDB-lite"/>
    </source>
</evidence>
<feature type="compositionally biased region" description="Polar residues" evidence="1">
    <location>
        <begin position="422"/>
        <end position="435"/>
    </location>
</feature>
<dbReference type="PANTHER" id="PTHR16195:SF16">
    <property type="entry name" value="ZINC FINGER CCHC DOMAIN-CONTAINING PROTEIN 14"/>
    <property type="match status" value="1"/>
</dbReference>
<dbReference type="OrthoDB" id="6361509at2759"/>
<dbReference type="Pfam" id="PF25479">
    <property type="entry name" value="Vts1"/>
    <property type="match status" value="1"/>
</dbReference>
<feature type="region of interest" description="Disordered" evidence="1">
    <location>
        <begin position="752"/>
        <end position="777"/>
    </location>
</feature>
<organism evidence="4 5">
    <name type="scientific">Ladona fulva</name>
    <name type="common">Scarce chaser dragonfly</name>
    <name type="synonym">Libellula fulva</name>
    <dbReference type="NCBI Taxonomy" id="123851"/>
    <lineage>
        <taxon>Eukaryota</taxon>
        <taxon>Metazoa</taxon>
        <taxon>Ecdysozoa</taxon>
        <taxon>Arthropoda</taxon>
        <taxon>Hexapoda</taxon>
        <taxon>Insecta</taxon>
        <taxon>Pterygota</taxon>
        <taxon>Palaeoptera</taxon>
        <taxon>Odonata</taxon>
        <taxon>Epiprocta</taxon>
        <taxon>Anisoptera</taxon>
        <taxon>Libelluloidea</taxon>
        <taxon>Libellulidae</taxon>
        <taxon>Ladona</taxon>
    </lineage>
</organism>
<evidence type="ECO:0008006" key="6">
    <source>
        <dbReference type="Google" id="ProtNLM"/>
    </source>
</evidence>
<reference evidence="4" key="2">
    <citation type="submission" date="2017-10" db="EMBL/GenBank/DDBJ databases">
        <title>Ladona fulva Genome sequencing and assembly.</title>
        <authorList>
            <person name="Murali S."/>
            <person name="Richards S."/>
            <person name="Bandaranaike D."/>
            <person name="Bellair M."/>
            <person name="Blankenburg K."/>
            <person name="Chao H."/>
            <person name="Dinh H."/>
            <person name="Doddapaneni H."/>
            <person name="Dugan-Rocha S."/>
            <person name="Elkadiri S."/>
            <person name="Gnanaolivu R."/>
            <person name="Hernandez B."/>
            <person name="Skinner E."/>
            <person name="Javaid M."/>
            <person name="Lee S."/>
            <person name="Li M."/>
            <person name="Ming W."/>
            <person name="Munidasa M."/>
            <person name="Muniz J."/>
            <person name="Nguyen L."/>
            <person name="Hughes D."/>
            <person name="Osuji N."/>
            <person name="Pu L.-L."/>
            <person name="Puazo M."/>
            <person name="Qu C."/>
            <person name="Quiroz J."/>
            <person name="Raj R."/>
            <person name="Weissenberger G."/>
            <person name="Xin Y."/>
            <person name="Zou X."/>
            <person name="Han Y."/>
            <person name="Worley K."/>
            <person name="Muzny D."/>
            <person name="Gibbs R."/>
        </authorList>
    </citation>
    <scope>NUCLEOTIDE SEQUENCE</scope>
    <source>
        <strain evidence="4">Sampled in the wild</strain>
    </source>
</reference>
<feature type="compositionally biased region" description="Low complexity" evidence="1">
    <location>
        <begin position="620"/>
        <end position="631"/>
    </location>
</feature>
<accession>A0A8K0P535</accession>
<feature type="domain" description="RNA-binding protein vts1-like alpha-helical" evidence="2">
    <location>
        <begin position="6"/>
        <end position="50"/>
    </location>
</feature>